<name>A0A0P7GL65_9EURY</name>
<dbReference type="EMBL" id="LGUC01000002">
    <property type="protein sequence ID" value="KPN29249.1"/>
    <property type="molecule type" value="Genomic_DNA"/>
</dbReference>
<feature type="compositionally biased region" description="Low complexity" evidence="1">
    <location>
        <begin position="121"/>
        <end position="131"/>
    </location>
</feature>
<accession>A0A0P7GL65</accession>
<organism evidence="2 3">
    <name type="scientific">Halolamina pelagica</name>
    <dbReference type="NCBI Taxonomy" id="699431"/>
    <lineage>
        <taxon>Archaea</taxon>
        <taxon>Methanobacteriati</taxon>
        <taxon>Methanobacteriota</taxon>
        <taxon>Stenosarchaea group</taxon>
        <taxon>Halobacteria</taxon>
        <taxon>Halobacteriales</taxon>
        <taxon>Haloferacaceae</taxon>
    </lineage>
</organism>
<gene>
    <name evidence="2" type="ORF">SY89_03483</name>
</gene>
<evidence type="ECO:0000256" key="1">
    <source>
        <dbReference type="SAM" id="MobiDB-lite"/>
    </source>
</evidence>
<sequence length="131" mass="14253">MAATDTTAADDDEQADSPIEALTQRLAEQAEHQENFQTFLRVRSDPDADAAEQFQEDLIEFIKTKMAEEDIGVPEAAIALWEQVALMERNVRDGDGDAGEPSAMPQQGDSRDAARDDGDSDAGLPDDPAFQ</sequence>
<dbReference type="RefSeq" id="WP_054584990.1">
    <property type="nucleotide sequence ID" value="NZ_LGUC01000002.1"/>
</dbReference>
<protein>
    <submittedName>
        <fullName evidence="2">Uncharacterized protein</fullName>
    </submittedName>
</protein>
<comment type="caution">
    <text evidence="2">The sequence shown here is derived from an EMBL/GenBank/DDBJ whole genome shotgun (WGS) entry which is preliminary data.</text>
</comment>
<proteinExistence type="predicted"/>
<reference evidence="3" key="1">
    <citation type="submission" date="2013-11" db="EMBL/GenBank/DDBJ databases">
        <authorList>
            <person name="Hoang H.T."/>
            <person name="Killian M.L."/>
            <person name="Madson D.M."/>
            <person name="Arruda P.H.E."/>
            <person name="Sun D."/>
            <person name="Schwartz K.J."/>
            <person name="Yoon K."/>
        </authorList>
    </citation>
    <scope>NUCLEOTIDE SEQUENCE [LARGE SCALE GENOMIC DNA]</scope>
    <source>
        <strain evidence="3">CDK2</strain>
    </source>
</reference>
<evidence type="ECO:0000313" key="3">
    <source>
        <dbReference type="Proteomes" id="UP000050535"/>
    </source>
</evidence>
<evidence type="ECO:0000313" key="2">
    <source>
        <dbReference type="EMBL" id="KPN29249.1"/>
    </source>
</evidence>
<dbReference type="AlphaFoldDB" id="A0A0P7GL65"/>
<dbReference type="Proteomes" id="UP000050535">
    <property type="component" value="Unassembled WGS sequence"/>
</dbReference>
<keyword evidence="3" id="KW-1185">Reference proteome</keyword>
<feature type="region of interest" description="Disordered" evidence="1">
    <location>
        <begin position="91"/>
        <end position="131"/>
    </location>
</feature>